<evidence type="ECO:0000256" key="2">
    <source>
        <dbReference type="SAM" id="SignalP"/>
    </source>
</evidence>
<gene>
    <name evidence="3" type="ORF">KQI88_17540</name>
</gene>
<comment type="subcellular location">
    <subcellularLocation>
        <location evidence="1">Cell envelope</location>
    </subcellularLocation>
</comment>
<reference evidence="3 4" key="1">
    <citation type="submission" date="2021-06" db="EMBL/GenBank/DDBJ databases">
        <authorList>
            <person name="Sun Q."/>
            <person name="Li D."/>
        </authorList>
    </citation>
    <scope>NUCLEOTIDE SEQUENCE [LARGE SCALE GENOMIC DNA]</scope>
    <source>
        <strain evidence="3 4">MSJ-5</strain>
    </source>
</reference>
<evidence type="ECO:0000313" key="4">
    <source>
        <dbReference type="Proteomes" id="UP000779508"/>
    </source>
</evidence>
<comment type="caution">
    <text evidence="3">The sequence shown here is derived from an EMBL/GenBank/DDBJ whole genome shotgun (WGS) entry which is preliminary data.</text>
</comment>
<dbReference type="CDD" id="cd00548">
    <property type="entry name" value="NrfA-like"/>
    <property type="match status" value="1"/>
</dbReference>
<dbReference type="PANTHER" id="PTHR30633:SF0">
    <property type="entry name" value="CYTOCHROME C-552"/>
    <property type="match status" value="1"/>
</dbReference>
<dbReference type="PANTHER" id="PTHR30633">
    <property type="entry name" value="CYTOCHROME C-552 RESPIRATORY NITRITE REDUCTASE"/>
    <property type="match status" value="1"/>
</dbReference>
<evidence type="ECO:0000313" key="3">
    <source>
        <dbReference type="EMBL" id="MBU5678216.1"/>
    </source>
</evidence>
<keyword evidence="4" id="KW-1185">Reference proteome</keyword>
<keyword evidence="2" id="KW-0732">Signal</keyword>
<dbReference type="PROSITE" id="PS51257">
    <property type="entry name" value="PROKAR_LIPOPROTEIN"/>
    <property type="match status" value="1"/>
</dbReference>
<organism evidence="3 4">
    <name type="scientific">Alkaliphilus flagellatus</name>
    <dbReference type="NCBI Taxonomy" id="2841507"/>
    <lineage>
        <taxon>Bacteria</taxon>
        <taxon>Bacillati</taxon>
        <taxon>Bacillota</taxon>
        <taxon>Clostridia</taxon>
        <taxon>Peptostreptococcales</taxon>
        <taxon>Natronincolaceae</taxon>
        <taxon>Alkaliphilus</taxon>
    </lineage>
</organism>
<feature type="chain" id="PRO_5045370233" evidence="2">
    <location>
        <begin position="20"/>
        <end position="402"/>
    </location>
</feature>
<dbReference type="PIRSF" id="PIRSF000243">
    <property type="entry name" value="Cyt_c552"/>
    <property type="match status" value="1"/>
</dbReference>
<proteinExistence type="predicted"/>
<evidence type="ECO:0000256" key="1">
    <source>
        <dbReference type="ARBA" id="ARBA00004196"/>
    </source>
</evidence>
<dbReference type="Pfam" id="PF02335">
    <property type="entry name" value="Cytochrom_C552"/>
    <property type="match status" value="1"/>
</dbReference>
<name>A0ABS6G6W7_9FIRM</name>
<feature type="signal peptide" evidence="2">
    <location>
        <begin position="1"/>
        <end position="19"/>
    </location>
</feature>
<sequence>MKRRGLFIFLLVVITLVSACSKSSTEAKGEEIQGIIPAEEWADKYPDEYASYLKNAEVANTTYGGSEAIDYLEKYPNLKTLYAGNGFSKEYLRARGHVYALEDVINTARPKPGASCLSCKTADYLEMINEYGDSVHAMNFDEMAAKVKNTISCYDCHQNTPGEPVITRNHLNVGLDKLDTEFKMGDLSCAQCHVEYYMDKETKEVILPWDNGITVEGIEKYYDDMDYYDWVHPDTGTKLLKAQHSEFETYQGSLHSKMGLTCIDCHMPPMENEDGDTYRSHQWTSPLKHVEQSCLPCHKNETADELIARVEKIQEGVENKTNEVSDIIVNLINELTKAVNSGKYPEETLNLARDYHRKAQWRWDFVFVENSTGFHNPEFTHKSLDEARMYAEKGLEVLREFQ</sequence>
<dbReference type="RefSeq" id="WP_216419597.1">
    <property type="nucleotide sequence ID" value="NZ_JAHLQK010000009.1"/>
</dbReference>
<dbReference type="InterPro" id="IPR003321">
    <property type="entry name" value="Cyt_c552"/>
</dbReference>
<dbReference type="EMBL" id="JAHLQK010000009">
    <property type="protein sequence ID" value="MBU5678216.1"/>
    <property type="molecule type" value="Genomic_DNA"/>
</dbReference>
<accession>A0ABS6G6W7</accession>
<protein>
    <submittedName>
        <fullName evidence="3">Ammonia-forming cytochrome c nitrite reductase subunit c552</fullName>
    </submittedName>
</protein>
<dbReference type="Proteomes" id="UP000779508">
    <property type="component" value="Unassembled WGS sequence"/>
</dbReference>